<evidence type="ECO:0000256" key="1">
    <source>
        <dbReference type="SAM" id="MobiDB-lite"/>
    </source>
</evidence>
<dbReference type="EMBL" id="GL945435">
    <property type="protein sequence ID" value="EGO23902.1"/>
    <property type="molecule type" value="Genomic_DNA"/>
</dbReference>
<dbReference type="HOGENOM" id="CLU_3107863_0_0_1"/>
<dbReference type="AlphaFoldDB" id="F8NZ82"/>
<proteinExistence type="predicted"/>
<reference evidence="2" key="1">
    <citation type="submission" date="2011-04" db="EMBL/GenBank/DDBJ databases">
        <title>Evolution of plant cell wall degrading machinery underlies the functional diversity of forest fungi.</title>
        <authorList>
            <consortium name="US DOE Joint Genome Institute (JGI-PGF)"/>
            <person name="Eastwood D.C."/>
            <person name="Floudas D."/>
            <person name="Binder M."/>
            <person name="Majcherczyk A."/>
            <person name="Schneider P."/>
            <person name="Aerts A."/>
            <person name="Asiegbu F.O."/>
            <person name="Baker S.E."/>
            <person name="Barry K."/>
            <person name="Bendiksby M."/>
            <person name="Blumentritt M."/>
            <person name="Coutinho P.M."/>
            <person name="Cullen D."/>
            <person name="Cullen D."/>
            <person name="Gathman A."/>
            <person name="Goodell B."/>
            <person name="Henrissat B."/>
            <person name="Ihrmark K."/>
            <person name="Kauserud H."/>
            <person name="Kohler A."/>
            <person name="LaButti K."/>
            <person name="Lapidus A."/>
            <person name="Lavin J.L."/>
            <person name="Lee Y.-H."/>
            <person name="Lindquist E."/>
            <person name="Lilly W."/>
            <person name="Lucas S."/>
            <person name="Morin E."/>
            <person name="Murat C."/>
            <person name="Oguiza J.A."/>
            <person name="Park J."/>
            <person name="Pisabarro A.G."/>
            <person name="Riley R."/>
            <person name="Rosling A."/>
            <person name="Salamov A."/>
            <person name="Schmidt O."/>
            <person name="Schmutz J."/>
            <person name="Skrede I."/>
            <person name="Stenlid J."/>
            <person name="Wiebenga A."/>
            <person name="Xie X."/>
            <person name="Kues U."/>
            <person name="Hibbett D.S."/>
            <person name="Hoffmeister D."/>
            <person name="Hogberg N."/>
            <person name="Martin F."/>
            <person name="Grigoriev I.V."/>
            <person name="Watkinson S.C."/>
        </authorList>
    </citation>
    <scope>NUCLEOTIDE SEQUENCE</scope>
    <source>
        <strain evidence="2">S7.9</strain>
    </source>
</reference>
<evidence type="ECO:0000313" key="2">
    <source>
        <dbReference type="EMBL" id="EGO23902.1"/>
    </source>
</evidence>
<name>F8NZ82_SERL9</name>
<dbReference type="RefSeq" id="XP_007319664.1">
    <property type="nucleotide sequence ID" value="XM_007319602.1"/>
</dbReference>
<feature type="region of interest" description="Disordered" evidence="1">
    <location>
        <begin position="1"/>
        <end position="22"/>
    </location>
</feature>
<dbReference type="KEGG" id="sla:SERLADRAFT_470366"/>
<accession>F8NZ82</accession>
<protein>
    <submittedName>
        <fullName evidence="2">Uncharacterized protein</fullName>
    </submittedName>
</protein>
<gene>
    <name evidence="2" type="ORF">SERLADRAFT_470366</name>
</gene>
<dbReference type="Proteomes" id="UP000008064">
    <property type="component" value="Unassembled WGS sequence"/>
</dbReference>
<dbReference type="GeneID" id="18819749"/>
<organism>
    <name type="scientific">Serpula lacrymans var. lacrymans (strain S7.9)</name>
    <name type="common">Dry rot fungus</name>
    <dbReference type="NCBI Taxonomy" id="578457"/>
    <lineage>
        <taxon>Eukaryota</taxon>
        <taxon>Fungi</taxon>
        <taxon>Dikarya</taxon>
        <taxon>Basidiomycota</taxon>
        <taxon>Agaricomycotina</taxon>
        <taxon>Agaricomycetes</taxon>
        <taxon>Agaricomycetidae</taxon>
        <taxon>Boletales</taxon>
        <taxon>Coniophorineae</taxon>
        <taxon>Serpulaceae</taxon>
        <taxon>Serpula</taxon>
    </lineage>
</organism>
<sequence>MLSTGAQKDISIAEKSNSKYKTPSQLHAKFDYIRQIRTRWQKDWQIDNARK</sequence>